<dbReference type="GO" id="GO:0015562">
    <property type="term" value="F:efflux transmembrane transporter activity"/>
    <property type="evidence" value="ECO:0007669"/>
    <property type="project" value="InterPro"/>
</dbReference>
<dbReference type="RefSeq" id="WP_165097194.1">
    <property type="nucleotide sequence ID" value="NZ_CP049056.1"/>
</dbReference>
<evidence type="ECO:0000256" key="5">
    <source>
        <dbReference type="ARBA" id="ARBA00022692"/>
    </source>
</evidence>
<reference evidence="8 9" key="1">
    <citation type="submission" date="2020-02" db="EMBL/GenBank/DDBJ databases">
        <title>complete genome sequence of Rhodobacteraceae bacterium.</title>
        <authorList>
            <person name="Park J."/>
            <person name="Kim Y.-S."/>
            <person name="Kim K.-H."/>
        </authorList>
    </citation>
    <scope>NUCLEOTIDE SEQUENCE [LARGE SCALE GENOMIC DNA]</scope>
    <source>
        <strain evidence="8 9">RR4-56</strain>
    </source>
</reference>
<evidence type="ECO:0000256" key="7">
    <source>
        <dbReference type="ARBA" id="ARBA00023237"/>
    </source>
</evidence>
<evidence type="ECO:0000313" key="8">
    <source>
        <dbReference type="EMBL" id="QIE55370.1"/>
    </source>
</evidence>
<evidence type="ECO:0000256" key="4">
    <source>
        <dbReference type="ARBA" id="ARBA00022452"/>
    </source>
</evidence>
<protein>
    <submittedName>
        <fullName evidence="8">TolC family outer membrane protein</fullName>
    </submittedName>
</protein>
<dbReference type="InterPro" id="IPR051906">
    <property type="entry name" value="TolC-like"/>
</dbReference>
<dbReference type="KEGG" id="hdh:G5B40_07815"/>
<evidence type="ECO:0000256" key="1">
    <source>
        <dbReference type="ARBA" id="ARBA00004442"/>
    </source>
</evidence>
<dbReference type="Gene3D" id="1.20.1600.10">
    <property type="entry name" value="Outer membrane efflux proteins (OEP)"/>
    <property type="match status" value="1"/>
</dbReference>
<dbReference type="NCBIfam" id="TIGR01844">
    <property type="entry name" value="type_I_sec_TolC"/>
    <property type="match status" value="1"/>
</dbReference>
<dbReference type="Pfam" id="PF02321">
    <property type="entry name" value="OEP"/>
    <property type="match status" value="2"/>
</dbReference>
<evidence type="ECO:0000313" key="9">
    <source>
        <dbReference type="Proteomes" id="UP000503336"/>
    </source>
</evidence>
<dbReference type="PANTHER" id="PTHR30026:SF22">
    <property type="entry name" value="OUTER MEMBRANE EFFLUX PROTEIN"/>
    <property type="match status" value="1"/>
</dbReference>
<dbReference type="GO" id="GO:0009279">
    <property type="term" value="C:cell outer membrane"/>
    <property type="evidence" value="ECO:0007669"/>
    <property type="project" value="UniProtKB-SubCell"/>
</dbReference>
<comment type="similarity">
    <text evidence="2">Belongs to the outer membrane factor (OMF) (TC 1.B.17) family.</text>
</comment>
<keyword evidence="6" id="KW-0472">Membrane</keyword>
<proteinExistence type="inferred from homology"/>
<dbReference type="GO" id="GO:1990281">
    <property type="term" value="C:efflux pump complex"/>
    <property type="evidence" value="ECO:0007669"/>
    <property type="project" value="TreeGrafter"/>
</dbReference>
<dbReference type="InterPro" id="IPR003423">
    <property type="entry name" value="OMP_efflux"/>
</dbReference>
<gene>
    <name evidence="8" type="ORF">G5B40_07815</name>
</gene>
<keyword evidence="7" id="KW-0998">Cell outer membrane</keyword>
<keyword evidence="3" id="KW-0813">Transport</keyword>
<dbReference type="SUPFAM" id="SSF56954">
    <property type="entry name" value="Outer membrane efflux proteins (OEP)"/>
    <property type="match status" value="1"/>
</dbReference>
<dbReference type="EMBL" id="CP049056">
    <property type="protein sequence ID" value="QIE55370.1"/>
    <property type="molecule type" value="Genomic_DNA"/>
</dbReference>
<dbReference type="AlphaFoldDB" id="A0A7L5BTJ4"/>
<dbReference type="GO" id="GO:0015288">
    <property type="term" value="F:porin activity"/>
    <property type="evidence" value="ECO:0007669"/>
    <property type="project" value="TreeGrafter"/>
</dbReference>
<keyword evidence="9" id="KW-1185">Reference proteome</keyword>
<dbReference type="PANTHER" id="PTHR30026">
    <property type="entry name" value="OUTER MEMBRANE PROTEIN TOLC"/>
    <property type="match status" value="1"/>
</dbReference>
<organism evidence="8 9">
    <name type="scientific">Pikeienuella piscinae</name>
    <dbReference type="NCBI Taxonomy" id="2748098"/>
    <lineage>
        <taxon>Bacteria</taxon>
        <taxon>Pseudomonadati</taxon>
        <taxon>Pseudomonadota</taxon>
        <taxon>Alphaproteobacteria</taxon>
        <taxon>Rhodobacterales</taxon>
        <taxon>Paracoccaceae</taxon>
        <taxon>Pikeienuella</taxon>
    </lineage>
</organism>
<evidence type="ECO:0000256" key="6">
    <source>
        <dbReference type="ARBA" id="ARBA00023136"/>
    </source>
</evidence>
<name>A0A7L5BTJ4_9RHOB</name>
<evidence type="ECO:0000256" key="3">
    <source>
        <dbReference type="ARBA" id="ARBA00022448"/>
    </source>
</evidence>
<sequence length="436" mass="46477">MEQAFATAYATNPTLIAARAGVKAVDEGVPSARAGMLPNVNATATVGASYTEINGSTPADSNQPRSVSLNAAQVLYDGGRTWNSVDAAVSGVDAARSRLIDTEQNVLLQVVTSYMNVRRDQQFVALGRNNVRVISEQLRAANDRFAVGEVTRTDVSQASARLAQSRASLAAREGNLAQSFQSYARVVGAPPGDLSAPPPYPPLPATLAEAVAEALDRHPAVRAARYDEEQSRSDIATAQGALLPTVALTGSVSYGENLSASFSNGQSTATVQLRASIPLYQSGAAYSDIRRAQAVQSQRVSQIHEITRAVQENVENAWTSLMTARITIQAGREQVEASQLAYEGVTEEAKLGARTTLDVLDAEQELLNARTNLVASERDEYVAAYSVLAAMGRLTVSGLGVDVAIYDPNVNYADVNDRRFGFDADELTEWRSPIAP</sequence>
<accession>A0A7L5BTJ4</accession>
<dbReference type="Proteomes" id="UP000503336">
    <property type="component" value="Chromosome"/>
</dbReference>
<comment type="subcellular location">
    <subcellularLocation>
        <location evidence="1">Cell outer membrane</location>
    </subcellularLocation>
</comment>
<keyword evidence="5" id="KW-0812">Transmembrane</keyword>
<dbReference type="InterPro" id="IPR010130">
    <property type="entry name" value="T1SS_OMP_TolC"/>
</dbReference>
<keyword evidence="4" id="KW-1134">Transmembrane beta strand</keyword>
<evidence type="ECO:0000256" key="2">
    <source>
        <dbReference type="ARBA" id="ARBA00007613"/>
    </source>
</evidence>